<evidence type="ECO:0000256" key="2">
    <source>
        <dbReference type="ARBA" id="ARBA00005871"/>
    </source>
</evidence>
<dbReference type="AlphaFoldDB" id="A0A918DGX4"/>
<keyword evidence="13" id="KW-1185">Reference proteome</keyword>
<comment type="similarity">
    <text evidence="2">Belongs to the metallo-dependent hydrolases superfamily. ACMSD family.</text>
</comment>
<evidence type="ECO:0000256" key="3">
    <source>
        <dbReference type="ARBA" id="ARBA00011245"/>
    </source>
</evidence>
<evidence type="ECO:0000256" key="8">
    <source>
        <dbReference type="ARBA" id="ARBA00022833"/>
    </source>
</evidence>
<evidence type="ECO:0000256" key="6">
    <source>
        <dbReference type="ARBA" id="ARBA00022723"/>
    </source>
</evidence>
<evidence type="ECO:0000256" key="1">
    <source>
        <dbReference type="ARBA" id="ARBA00005079"/>
    </source>
</evidence>
<dbReference type="SUPFAM" id="SSF51556">
    <property type="entry name" value="Metallo-dependent hydrolases"/>
    <property type="match status" value="1"/>
</dbReference>
<dbReference type="PANTHER" id="PTHR21240">
    <property type="entry name" value="2-AMINO-3-CARBOXYLMUCONATE-6-SEMIALDEHYDE DECARBOXYLASE"/>
    <property type="match status" value="1"/>
</dbReference>
<dbReference type="GO" id="GO:0016787">
    <property type="term" value="F:hydrolase activity"/>
    <property type="evidence" value="ECO:0007669"/>
    <property type="project" value="InterPro"/>
</dbReference>
<accession>A0A918DGX4</accession>
<keyword evidence="7" id="KW-0210">Decarboxylase</keyword>
<evidence type="ECO:0000313" key="13">
    <source>
        <dbReference type="Proteomes" id="UP000606935"/>
    </source>
</evidence>
<evidence type="ECO:0000313" key="12">
    <source>
        <dbReference type="EMBL" id="GGO65520.1"/>
    </source>
</evidence>
<evidence type="ECO:0000256" key="4">
    <source>
        <dbReference type="ARBA" id="ARBA00012365"/>
    </source>
</evidence>
<dbReference type="GO" id="GO:0005829">
    <property type="term" value="C:cytosol"/>
    <property type="evidence" value="ECO:0007669"/>
    <property type="project" value="TreeGrafter"/>
</dbReference>
<dbReference type="EC" id="4.1.1.45" evidence="4"/>
<keyword evidence="8" id="KW-0862">Zinc</keyword>
<name>A0A918DGX4_9ALTE</name>
<dbReference type="GO" id="GO:0001760">
    <property type="term" value="F:aminocarboxymuconate-semialdehyde decarboxylase activity"/>
    <property type="evidence" value="ECO:0007669"/>
    <property type="project" value="UniProtKB-EC"/>
</dbReference>
<evidence type="ECO:0000256" key="5">
    <source>
        <dbReference type="ARBA" id="ARBA00021214"/>
    </source>
</evidence>
<dbReference type="InterPro" id="IPR006680">
    <property type="entry name" value="Amidohydro-rel"/>
</dbReference>
<keyword evidence="9" id="KW-0456">Lyase</keyword>
<comment type="subunit">
    <text evidence="3">Monomer.</text>
</comment>
<evidence type="ECO:0000259" key="11">
    <source>
        <dbReference type="Pfam" id="PF04909"/>
    </source>
</evidence>
<protein>
    <recommendedName>
        <fullName evidence="5">2-amino-3-carboxymuconate-6-semialdehyde decarboxylase</fullName>
        <ecNumber evidence="4">4.1.1.45</ecNumber>
    </recommendedName>
    <alternativeName>
        <fullName evidence="10">Picolinate carboxylase</fullName>
    </alternativeName>
</protein>
<feature type="domain" description="Amidohydrolase-related" evidence="11">
    <location>
        <begin position="4"/>
        <end position="330"/>
    </location>
</feature>
<evidence type="ECO:0000256" key="7">
    <source>
        <dbReference type="ARBA" id="ARBA00022793"/>
    </source>
</evidence>
<organism evidence="12 13">
    <name type="scientific">Bowmanella pacifica</name>
    <dbReference type="NCBI Taxonomy" id="502051"/>
    <lineage>
        <taxon>Bacteria</taxon>
        <taxon>Pseudomonadati</taxon>
        <taxon>Pseudomonadota</taxon>
        <taxon>Gammaproteobacteria</taxon>
        <taxon>Alteromonadales</taxon>
        <taxon>Alteromonadaceae</taxon>
        <taxon>Bowmanella</taxon>
    </lineage>
</organism>
<reference evidence="12" key="2">
    <citation type="submission" date="2020-09" db="EMBL/GenBank/DDBJ databases">
        <authorList>
            <person name="Sun Q."/>
            <person name="Zhou Y."/>
        </authorList>
    </citation>
    <scope>NUCLEOTIDE SEQUENCE</scope>
    <source>
        <strain evidence="12">CGMCC 1.7086</strain>
    </source>
</reference>
<sequence>MKLIDMHAHFFPASLPDFAARFNSQGWPQVVHKNAEHADILIDGKLFRPITHACWDSQKRLADMDKLGIDIQIMCATPVLFAYHRPVEQALALAAWLNDQALELCTPDSQRLKALCQVPMQDIDAACAEVSRCMANGHVGVQIGNHVGLKNLDDEGIVTFLHHCADIGAPVLIHPWDMMAPERMPKYMLPWLVAMPAETQLSILSLILSGAFERLPRSLKVCFAHGGGSFPYLIGRVDNAWKHRDIVREDCPNLPSSYMDRFYVDSAVFHPDALALLVKTMGEERVMLGSDYPFPLGEQVIGELVKSHDGLGAQTKQRILADNAAEFFNLNQ</sequence>
<dbReference type="EMBL" id="BMLS01000001">
    <property type="protein sequence ID" value="GGO65520.1"/>
    <property type="molecule type" value="Genomic_DNA"/>
</dbReference>
<dbReference type="Gene3D" id="3.20.20.140">
    <property type="entry name" value="Metal-dependent hydrolases"/>
    <property type="match status" value="1"/>
</dbReference>
<dbReference type="GO" id="GO:0046872">
    <property type="term" value="F:metal ion binding"/>
    <property type="evidence" value="ECO:0007669"/>
    <property type="project" value="UniProtKB-KW"/>
</dbReference>
<keyword evidence="6" id="KW-0479">Metal-binding</keyword>
<dbReference type="InterPro" id="IPR032466">
    <property type="entry name" value="Metal_Hydrolase"/>
</dbReference>
<evidence type="ECO:0000256" key="10">
    <source>
        <dbReference type="ARBA" id="ARBA00031120"/>
    </source>
</evidence>
<gene>
    <name evidence="12" type="ORF">GCM10010982_07520</name>
</gene>
<comment type="pathway">
    <text evidence="1">Secondary metabolite metabolism; quinolate metabolism.</text>
</comment>
<dbReference type="Pfam" id="PF04909">
    <property type="entry name" value="Amidohydro_2"/>
    <property type="match status" value="1"/>
</dbReference>
<dbReference type="RefSeq" id="WP_188690486.1">
    <property type="nucleotide sequence ID" value="NZ_BMLS01000001.1"/>
</dbReference>
<proteinExistence type="inferred from homology"/>
<dbReference type="GO" id="GO:0019748">
    <property type="term" value="P:secondary metabolic process"/>
    <property type="evidence" value="ECO:0007669"/>
    <property type="project" value="TreeGrafter"/>
</dbReference>
<evidence type="ECO:0000256" key="9">
    <source>
        <dbReference type="ARBA" id="ARBA00023239"/>
    </source>
</evidence>
<dbReference type="Proteomes" id="UP000606935">
    <property type="component" value="Unassembled WGS sequence"/>
</dbReference>
<dbReference type="PANTHER" id="PTHR21240:SF27">
    <property type="entry name" value="2-AMINO-3-CARBOXYMUCONATE-6-SEMIALDEHYDE DECARBOXYLASE"/>
    <property type="match status" value="1"/>
</dbReference>
<reference evidence="12" key="1">
    <citation type="journal article" date="2014" name="Int. J. Syst. Evol. Microbiol.">
        <title>Complete genome sequence of Corynebacterium casei LMG S-19264T (=DSM 44701T), isolated from a smear-ripened cheese.</title>
        <authorList>
            <consortium name="US DOE Joint Genome Institute (JGI-PGF)"/>
            <person name="Walter F."/>
            <person name="Albersmeier A."/>
            <person name="Kalinowski J."/>
            <person name="Ruckert C."/>
        </authorList>
    </citation>
    <scope>NUCLEOTIDE SEQUENCE</scope>
    <source>
        <strain evidence="12">CGMCC 1.7086</strain>
    </source>
</reference>
<comment type="caution">
    <text evidence="12">The sequence shown here is derived from an EMBL/GenBank/DDBJ whole genome shotgun (WGS) entry which is preliminary data.</text>
</comment>
<dbReference type="InterPro" id="IPR032465">
    <property type="entry name" value="ACMSD"/>
</dbReference>